<proteinExistence type="predicted"/>
<gene>
    <name evidence="2" type="ORF">ILEXP_LOCUS32420</name>
    <name evidence="3" type="ORF">ILEXP_LOCUS33144</name>
</gene>
<evidence type="ECO:0000313" key="4">
    <source>
        <dbReference type="Proteomes" id="UP001642360"/>
    </source>
</evidence>
<evidence type="ECO:0000313" key="3">
    <source>
        <dbReference type="EMBL" id="CAK9164061.1"/>
    </source>
</evidence>
<dbReference type="EMBL" id="CAUOFW020004014">
    <property type="protein sequence ID" value="CAK9163375.1"/>
    <property type="molecule type" value="Genomic_DNA"/>
</dbReference>
<name>A0ABC8T2E8_9AQUA</name>
<dbReference type="EMBL" id="CAUOFW020004158">
    <property type="protein sequence ID" value="CAK9164061.1"/>
    <property type="molecule type" value="Genomic_DNA"/>
</dbReference>
<comment type="caution">
    <text evidence="2">The sequence shown here is derived from an EMBL/GenBank/DDBJ whole genome shotgun (WGS) entry which is preliminary data.</text>
</comment>
<reference evidence="2 4" key="1">
    <citation type="submission" date="2024-02" db="EMBL/GenBank/DDBJ databases">
        <authorList>
            <person name="Vignale AGUSTIN F."/>
            <person name="Sosa J E."/>
            <person name="Modenutti C."/>
        </authorList>
    </citation>
    <scope>NUCLEOTIDE SEQUENCE [LARGE SCALE GENOMIC DNA]</scope>
</reference>
<dbReference type="AlphaFoldDB" id="A0ABC8T2E8"/>
<protein>
    <submittedName>
        <fullName evidence="2">Uncharacterized protein</fullName>
    </submittedName>
</protein>
<keyword evidence="4" id="KW-1185">Reference proteome</keyword>
<evidence type="ECO:0000313" key="2">
    <source>
        <dbReference type="EMBL" id="CAK9163375.1"/>
    </source>
</evidence>
<dbReference type="Proteomes" id="UP001642360">
    <property type="component" value="Unassembled WGS sequence"/>
</dbReference>
<feature type="compositionally biased region" description="Basic and acidic residues" evidence="1">
    <location>
        <begin position="162"/>
        <end position="178"/>
    </location>
</feature>
<organism evidence="2 4">
    <name type="scientific">Ilex paraguariensis</name>
    <name type="common">yerba mate</name>
    <dbReference type="NCBI Taxonomy" id="185542"/>
    <lineage>
        <taxon>Eukaryota</taxon>
        <taxon>Viridiplantae</taxon>
        <taxon>Streptophyta</taxon>
        <taxon>Embryophyta</taxon>
        <taxon>Tracheophyta</taxon>
        <taxon>Spermatophyta</taxon>
        <taxon>Magnoliopsida</taxon>
        <taxon>eudicotyledons</taxon>
        <taxon>Gunneridae</taxon>
        <taxon>Pentapetalae</taxon>
        <taxon>asterids</taxon>
        <taxon>campanulids</taxon>
        <taxon>Aquifoliales</taxon>
        <taxon>Aquifoliaceae</taxon>
        <taxon>Ilex</taxon>
    </lineage>
</organism>
<evidence type="ECO:0000256" key="1">
    <source>
        <dbReference type="SAM" id="MobiDB-lite"/>
    </source>
</evidence>
<feature type="region of interest" description="Disordered" evidence="1">
    <location>
        <begin position="1"/>
        <end position="30"/>
    </location>
</feature>
<accession>A0ABC8T2E8</accession>
<sequence length="220" mass="24235">MGGQNMGREMIRELIEPSNNRPNSLSKESEIIDDGKFKKVEDTISVNKGSPVVIIEDNIPNETGNSFKGTRVVNEGPKLVDVEGGALEEWGSQPISTNDMMAQWAVKDFMDIPISSLAQPRSLPKLGEIGVDEESVLKQEPTAMKKWRRKEKGLSSFVQTKSQKDPNGKRKYRERKEALGSGLDVSAKKKAKVRPDLSALNLVEMEDVAVGTGLQSHQSS</sequence>
<feature type="region of interest" description="Disordered" evidence="1">
    <location>
        <begin position="148"/>
        <end position="183"/>
    </location>
</feature>
<feature type="compositionally biased region" description="Polar residues" evidence="1">
    <location>
        <begin position="17"/>
        <end position="26"/>
    </location>
</feature>